<proteinExistence type="predicted"/>
<gene>
    <name evidence="3" type="ORF">FD03_GL001402</name>
</gene>
<dbReference type="InterPro" id="IPR001296">
    <property type="entry name" value="Glyco_trans_1"/>
</dbReference>
<keyword evidence="4" id="KW-1185">Reference proteome</keyword>
<protein>
    <recommendedName>
        <fullName evidence="5">Glycosyltransferase</fullName>
    </recommendedName>
</protein>
<accession>A0A0R1K5Y9</accession>
<dbReference type="Pfam" id="PF13439">
    <property type="entry name" value="Glyco_transf_4"/>
    <property type="match status" value="1"/>
</dbReference>
<feature type="domain" description="Glycosyl transferase family 1" evidence="1">
    <location>
        <begin position="183"/>
        <end position="332"/>
    </location>
</feature>
<evidence type="ECO:0000259" key="1">
    <source>
        <dbReference type="Pfam" id="PF00534"/>
    </source>
</evidence>
<dbReference type="InterPro" id="IPR028098">
    <property type="entry name" value="Glyco_trans_4-like_N"/>
</dbReference>
<dbReference type="PANTHER" id="PTHR12526:SF630">
    <property type="entry name" value="GLYCOSYLTRANSFERASE"/>
    <property type="match status" value="1"/>
</dbReference>
<name>A0A0R1K5Y9_9LACO</name>
<dbReference type="Pfam" id="PF00534">
    <property type="entry name" value="Glycos_transf_1"/>
    <property type="match status" value="1"/>
</dbReference>
<evidence type="ECO:0008006" key="5">
    <source>
        <dbReference type="Google" id="ProtNLM"/>
    </source>
</evidence>
<dbReference type="AlphaFoldDB" id="A0A0R1K5Y9"/>
<sequence>MKVLEICEAYGGGVKRQVDYLNQFDDTKDIEMTTLVSSKRGAEIPNKYLVDDRLSAFPKHPFRYLSLMKCLHKLIIEKNIQLVHAHSTIAGIAMVVYKLCYHDEIPVVFTPHAYFSEVDRGWLKNVLLKIAEKFMSHFFTKVIHVSADEEDYALTNKLVKQSQSVVINNGVPFHEYEKISHANIDFVNVARCDFQKNPQLFIKIAQKIIKAIPDSRFIWVGDGPMLNECRAEVVRLGLEDKIQFVGFRTNPYTYLEKSDIFISTSRYEGQPFSVLEAISEKMPLIITDVIGHKELVDDNGVLLTDEIIADDAQLVAAFRRVINHEPEYSQASYRLFAKKYDVMNMVDAIEQIYLSGVAA</sequence>
<dbReference type="eggNOG" id="COG0438">
    <property type="taxonomic scope" value="Bacteria"/>
</dbReference>
<dbReference type="RefSeq" id="WP_056979800.1">
    <property type="nucleotide sequence ID" value="NZ_AZDZ01000019.1"/>
</dbReference>
<dbReference type="Gene3D" id="3.40.50.2000">
    <property type="entry name" value="Glycogen Phosphorylase B"/>
    <property type="match status" value="2"/>
</dbReference>
<evidence type="ECO:0000313" key="4">
    <source>
        <dbReference type="Proteomes" id="UP000051248"/>
    </source>
</evidence>
<reference evidence="3 4" key="1">
    <citation type="journal article" date="2015" name="Genome Announc.">
        <title>Expanding the biotechnology potential of lactobacilli through comparative genomics of 213 strains and associated genera.</title>
        <authorList>
            <person name="Sun Z."/>
            <person name="Harris H.M."/>
            <person name="McCann A."/>
            <person name="Guo C."/>
            <person name="Argimon S."/>
            <person name="Zhang W."/>
            <person name="Yang X."/>
            <person name="Jeffery I.B."/>
            <person name="Cooney J.C."/>
            <person name="Kagawa T.F."/>
            <person name="Liu W."/>
            <person name="Song Y."/>
            <person name="Salvetti E."/>
            <person name="Wrobel A."/>
            <person name="Rasinkangas P."/>
            <person name="Parkhill J."/>
            <person name="Rea M.C."/>
            <person name="O'Sullivan O."/>
            <person name="Ritari J."/>
            <person name="Douillard F.P."/>
            <person name="Paul Ross R."/>
            <person name="Yang R."/>
            <person name="Briner A.E."/>
            <person name="Felis G.E."/>
            <person name="de Vos W.M."/>
            <person name="Barrangou R."/>
            <person name="Klaenhammer T.R."/>
            <person name="Caufield P.W."/>
            <person name="Cui Y."/>
            <person name="Zhang H."/>
            <person name="O'Toole P.W."/>
        </authorList>
    </citation>
    <scope>NUCLEOTIDE SEQUENCE [LARGE SCALE GENOMIC DNA]</scope>
    <source>
        <strain evidence="3 4">DSM 19682</strain>
    </source>
</reference>
<feature type="domain" description="Glycosyltransferase subfamily 4-like N-terminal" evidence="2">
    <location>
        <begin position="12"/>
        <end position="172"/>
    </location>
</feature>
<dbReference type="STRING" id="1423775.FD03_GL001402"/>
<dbReference type="SUPFAM" id="SSF53756">
    <property type="entry name" value="UDP-Glycosyltransferase/glycogen phosphorylase"/>
    <property type="match status" value="1"/>
</dbReference>
<dbReference type="PATRIC" id="fig|1423775.4.peg.1431"/>
<evidence type="ECO:0000313" key="3">
    <source>
        <dbReference type="EMBL" id="KRK79039.1"/>
    </source>
</evidence>
<organism evidence="3 4">
    <name type="scientific">Companilactobacillus nodensis DSM 19682 = JCM 14932 = NBRC 107160</name>
    <dbReference type="NCBI Taxonomy" id="1423775"/>
    <lineage>
        <taxon>Bacteria</taxon>
        <taxon>Bacillati</taxon>
        <taxon>Bacillota</taxon>
        <taxon>Bacilli</taxon>
        <taxon>Lactobacillales</taxon>
        <taxon>Lactobacillaceae</taxon>
        <taxon>Companilactobacillus</taxon>
    </lineage>
</organism>
<dbReference type="OrthoDB" id="9806653at2"/>
<evidence type="ECO:0000259" key="2">
    <source>
        <dbReference type="Pfam" id="PF13439"/>
    </source>
</evidence>
<dbReference type="Proteomes" id="UP000051248">
    <property type="component" value="Unassembled WGS sequence"/>
</dbReference>
<comment type="caution">
    <text evidence="3">The sequence shown here is derived from an EMBL/GenBank/DDBJ whole genome shotgun (WGS) entry which is preliminary data.</text>
</comment>
<dbReference type="PANTHER" id="PTHR12526">
    <property type="entry name" value="GLYCOSYLTRANSFERASE"/>
    <property type="match status" value="1"/>
</dbReference>
<dbReference type="EMBL" id="AZDZ01000019">
    <property type="protein sequence ID" value="KRK79039.1"/>
    <property type="molecule type" value="Genomic_DNA"/>
</dbReference>